<dbReference type="OrthoDB" id="9812068at2"/>
<dbReference type="CDD" id="cd06782">
    <property type="entry name" value="cpPDZ_CPP-like"/>
    <property type="match status" value="1"/>
</dbReference>
<dbReference type="EMBL" id="PUEJ01000002">
    <property type="protein sequence ID" value="PRH88793.1"/>
    <property type="molecule type" value="Genomic_DNA"/>
</dbReference>
<feature type="region of interest" description="Disordered" evidence="6">
    <location>
        <begin position="372"/>
        <end position="408"/>
    </location>
</feature>
<evidence type="ECO:0000313" key="9">
    <source>
        <dbReference type="EMBL" id="PRH88793.1"/>
    </source>
</evidence>
<keyword evidence="10" id="KW-1185">Reference proteome</keyword>
<dbReference type="AlphaFoldDB" id="A0A2S9QHH6"/>
<dbReference type="InterPro" id="IPR036034">
    <property type="entry name" value="PDZ_sf"/>
</dbReference>
<dbReference type="CDD" id="cd07560">
    <property type="entry name" value="Peptidase_S41_CPP"/>
    <property type="match status" value="1"/>
</dbReference>
<dbReference type="Pfam" id="PF03572">
    <property type="entry name" value="Peptidase_S41"/>
    <property type="match status" value="1"/>
</dbReference>
<evidence type="ECO:0000256" key="3">
    <source>
        <dbReference type="ARBA" id="ARBA00022801"/>
    </source>
</evidence>
<dbReference type="SUPFAM" id="SSF52096">
    <property type="entry name" value="ClpP/crotonase"/>
    <property type="match status" value="1"/>
</dbReference>
<dbReference type="GO" id="GO:0007165">
    <property type="term" value="P:signal transduction"/>
    <property type="evidence" value="ECO:0007669"/>
    <property type="project" value="TreeGrafter"/>
</dbReference>
<feature type="chain" id="PRO_5015431291" evidence="7">
    <location>
        <begin position="23"/>
        <end position="438"/>
    </location>
</feature>
<feature type="domain" description="PDZ" evidence="8">
    <location>
        <begin position="89"/>
        <end position="171"/>
    </location>
</feature>
<feature type="signal peptide" evidence="7">
    <location>
        <begin position="1"/>
        <end position="22"/>
    </location>
</feature>
<evidence type="ECO:0000256" key="2">
    <source>
        <dbReference type="ARBA" id="ARBA00022670"/>
    </source>
</evidence>
<evidence type="ECO:0000256" key="7">
    <source>
        <dbReference type="SAM" id="SignalP"/>
    </source>
</evidence>
<evidence type="ECO:0000313" key="10">
    <source>
        <dbReference type="Proteomes" id="UP000237682"/>
    </source>
</evidence>
<dbReference type="PROSITE" id="PS50106">
    <property type="entry name" value="PDZ"/>
    <property type="match status" value="1"/>
</dbReference>
<dbReference type="GO" id="GO:0006508">
    <property type="term" value="P:proteolysis"/>
    <property type="evidence" value="ECO:0007669"/>
    <property type="project" value="UniProtKB-KW"/>
</dbReference>
<sequence length="438" mass="46974">MRMRPLAIAVLLLGLIAVPVRAQQQPDPENPDNDTREQLYELGRFIAIYQRVLATYVEKPAPDVLIQGAIGGMMSKLDPHSRYVGPKAMSDIQRELAGKRVGLGLEVEVQGGLVKVEHVLEATPAATAGLKAGDIILKLDGNAVRGVSPAAMLKRMEGPVGSSATLIIRRRGNAVPLSYTLMREIIRTESVRFEVMGEDIGYIRIAEFNDQTPDSLKRIAQRLPTAFRPGTLRGLILDLRNNPGGLLDPAIMVSAAFIGKGVLLSIRGREPDQSKVYIAHGEDITGGAPLVVLINGGTASAAEIVAGALQDFKRATILGTRSFGKGSIQTVTRLPDESALVLTTARYYTPLGRSIQAQGIEPDIAVRQRDPTGAGLGHATPGEAGLTGHLKGTGAKDESGSSFYVPPNPADDIQLRIALDMLRSTERERSELWRPPGN</sequence>
<dbReference type="InterPro" id="IPR001478">
    <property type="entry name" value="PDZ"/>
</dbReference>
<dbReference type="PANTHER" id="PTHR32060">
    <property type="entry name" value="TAIL-SPECIFIC PROTEASE"/>
    <property type="match status" value="1"/>
</dbReference>
<organism evidence="9 10">
    <name type="scientific">Labrys okinawensis</name>
    <dbReference type="NCBI Taxonomy" id="346911"/>
    <lineage>
        <taxon>Bacteria</taxon>
        <taxon>Pseudomonadati</taxon>
        <taxon>Pseudomonadota</taxon>
        <taxon>Alphaproteobacteria</taxon>
        <taxon>Hyphomicrobiales</taxon>
        <taxon>Xanthobacteraceae</taxon>
        <taxon>Labrys</taxon>
    </lineage>
</organism>
<evidence type="ECO:0000256" key="4">
    <source>
        <dbReference type="ARBA" id="ARBA00022825"/>
    </source>
</evidence>
<dbReference type="RefSeq" id="WP_105861139.1">
    <property type="nucleotide sequence ID" value="NZ_PUEJ01000002.1"/>
</dbReference>
<dbReference type="InterPro" id="IPR029045">
    <property type="entry name" value="ClpP/crotonase-like_dom_sf"/>
</dbReference>
<dbReference type="InterPro" id="IPR005151">
    <property type="entry name" value="Tail-specific_protease"/>
</dbReference>
<dbReference type="GO" id="GO:0030288">
    <property type="term" value="C:outer membrane-bounded periplasmic space"/>
    <property type="evidence" value="ECO:0007669"/>
    <property type="project" value="TreeGrafter"/>
</dbReference>
<gene>
    <name evidence="9" type="ORF">C5L14_06135</name>
</gene>
<keyword evidence="4 5" id="KW-0720">Serine protease</keyword>
<dbReference type="PANTHER" id="PTHR32060:SF30">
    <property type="entry name" value="CARBOXY-TERMINAL PROCESSING PROTEASE CTPA"/>
    <property type="match status" value="1"/>
</dbReference>
<evidence type="ECO:0000259" key="8">
    <source>
        <dbReference type="PROSITE" id="PS50106"/>
    </source>
</evidence>
<dbReference type="Gene3D" id="3.30.750.44">
    <property type="match status" value="1"/>
</dbReference>
<evidence type="ECO:0000256" key="1">
    <source>
        <dbReference type="ARBA" id="ARBA00009179"/>
    </source>
</evidence>
<dbReference type="SMART" id="SM00228">
    <property type="entry name" value="PDZ"/>
    <property type="match status" value="1"/>
</dbReference>
<keyword evidence="3 5" id="KW-0378">Hydrolase</keyword>
<dbReference type="Gene3D" id="3.90.226.10">
    <property type="entry name" value="2-enoyl-CoA Hydratase, Chain A, domain 1"/>
    <property type="match status" value="1"/>
</dbReference>
<evidence type="ECO:0000256" key="5">
    <source>
        <dbReference type="RuleBase" id="RU004404"/>
    </source>
</evidence>
<reference evidence="9 10" key="1">
    <citation type="submission" date="2018-02" db="EMBL/GenBank/DDBJ databases">
        <title>Whole genome sequencing of endophytic bacterium.</title>
        <authorList>
            <person name="Eedara R."/>
            <person name="Podile A.R."/>
        </authorList>
    </citation>
    <scope>NUCLEOTIDE SEQUENCE [LARGE SCALE GENOMIC DNA]</scope>
    <source>
        <strain evidence="9 10">RP1T</strain>
    </source>
</reference>
<dbReference type="Gene3D" id="2.30.42.10">
    <property type="match status" value="1"/>
</dbReference>
<dbReference type="GO" id="GO:0004175">
    <property type="term" value="F:endopeptidase activity"/>
    <property type="evidence" value="ECO:0007669"/>
    <property type="project" value="TreeGrafter"/>
</dbReference>
<dbReference type="GO" id="GO:0008236">
    <property type="term" value="F:serine-type peptidase activity"/>
    <property type="evidence" value="ECO:0007669"/>
    <property type="project" value="UniProtKB-KW"/>
</dbReference>
<keyword evidence="2 5" id="KW-0645">Protease</keyword>
<dbReference type="Proteomes" id="UP000237682">
    <property type="component" value="Unassembled WGS sequence"/>
</dbReference>
<keyword evidence="7" id="KW-0732">Signal</keyword>
<dbReference type="Pfam" id="PF13180">
    <property type="entry name" value="PDZ_2"/>
    <property type="match status" value="1"/>
</dbReference>
<accession>A0A2S9QHH6</accession>
<dbReference type="SUPFAM" id="SSF50156">
    <property type="entry name" value="PDZ domain-like"/>
    <property type="match status" value="1"/>
</dbReference>
<dbReference type="SMART" id="SM00245">
    <property type="entry name" value="TSPc"/>
    <property type="match status" value="1"/>
</dbReference>
<protein>
    <submittedName>
        <fullName evidence="9">Peptidase S41</fullName>
    </submittedName>
</protein>
<comment type="caution">
    <text evidence="9">The sequence shown here is derived from an EMBL/GenBank/DDBJ whole genome shotgun (WGS) entry which is preliminary data.</text>
</comment>
<dbReference type="NCBIfam" id="TIGR00225">
    <property type="entry name" value="prc"/>
    <property type="match status" value="1"/>
</dbReference>
<evidence type="ECO:0000256" key="6">
    <source>
        <dbReference type="SAM" id="MobiDB-lite"/>
    </source>
</evidence>
<proteinExistence type="inferred from homology"/>
<name>A0A2S9QHH6_9HYPH</name>
<dbReference type="InterPro" id="IPR004447">
    <property type="entry name" value="Peptidase_S41A"/>
</dbReference>
<comment type="similarity">
    <text evidence="1 5">Belongs to the peptidase S41A family.</text>
</comment>